<keyword evidence="2 5" id="KW-0645">Protease</keyword>
<dbReference type="InterPro" id="IPR023828">
    <property type="entry name" value="Peptidase_S8_Ser-AS"/>
</dbReference>
<dbReference type="Proteomes" id="UP001470230">
    <property type="component" value="Unassembled WGS sequence"/>
</dbReference>
<dbReference type="PROSITE" id="PS00138">
    <property type="entry name" value="SUBTILASE_SER"/>
    <property type="match status" value="1"/>
</dbReference>
<dbReference type="EMBL" id="JAPFFF010000015">
    <property type="protein sequence ID" value="KAK8866595.1"/>
    <property type="molecule type" value="Genomic_DNA"/>
</dbReference>
<dbReference type="CDD" id="cd04842">
    <property type="entry name" value="Peptidases_S8_Kp43_protease"/>
    <property type="match status" value="1"/>
</dbReference>
<dbReference type="InterPro" id="IPR000209">
    <property type="entry name" value="Peptidase_S8/S53_dom"/>
</dbReference>
<dbReference type="InterPro" id="IPR022398">
    <property type="entry name" value="Peptidase_S8_His-AS"/>
</dbReference>
<keyword evidence="4 5" id="KW-0720">Serine protease</keyword>
<gene>
    <name evidence="9" type="ORF">M9Y10_009560</name>
</gene>
<feature type="domain" description="Peptidase S8/S53" evidence="8">
    <location>
        <begin position="202"/>
        <end position="751"/>
    </location>
</feature>
<dbReference type="Gene3D" id="3.40.50.200">
    <property type="entry name" value="Peptidase S8/S53 domain"/>
    <property type="match status" value="2"/>
</dbReference>
<feature type="active site" description="Charge relay system" evidence="5">
    <location>
        <position position="696"/>
    </location>
</feature>
<feature type="region of interest" description="Disordered" evidence="6">
    <location>
        <begin position="555"/>
        <end position="575"/>
    </location>
</feature>
<accession>A0ABR2IPW1</accession>
<keyword evidence="7" id="KW-0472">Membrane</keyword>
<dbReference type="PRINTS" id="PR00723">
    <property type="entry name" value="SUBTILISIN"/>
</dbReference>
<dbReference type="InterPro" id="IPR051048">
    <property type="entry name" value="Peptidase_S8/S53_subtilisin"/>
</dbReference>
<sequence>MFLIFLINTNVIYRDINEITLRNGRTLNSKAPSVLEESLDYGWFYINIENTNQINAIEQILDQEISTSSILNPKWICLFLNKDQYSKLSPDYYMTPSIASDKLVSPQLLSSEDVNIESYLIHAHHDYFNHTNMTEYYTDYYVSHDLPDLTDPSILSVEPFEKGPDLLNRWATGLAQTETQFLVYNGYSLVTNRPIHEHGIRGDNVIITMLDSGIDTRLCYFRDDERDVPFNTDDLDHRKIVRYEALADTTDSNGGHGTHVAGILTGNALCNCKTRTGSTEGPKRAKIGNQSNAAFANNSNTQNGSVLFSNNYFDDDNKRGVRFTKKGPDCYSEFGFNNGCRCSASMYNGHAPNSKLYMVDGGLASDPTSLISNIDYKKILLKARQFHSKIMSNSWGFPPNKVGFRHMFDTIAYENPDVLLLFGAGNTRRMNDMYTPANSKNCLAIGGTSNSKLANLEKDPDDSYVLVYKHNEYKIIPAPWSESLFTLLKTDPIPNFRNLKLTSSFTKNNRNYMNMICFSTNSSCDVAIIAQQANCSSLILPLPSNDLNAKLISMPENNSSQKKTNTKLKKSNIKPNLVSDDDSEQINISNYLLSSNIGKKQIPKCSQNVNITVFYTDNSNLLTNILKEGSFASIDLRYAQDTDYTISKFNSGGPSDMGLMKPDLMAPGSDITSAYSSSGNVRNCDASSLLTKSGTSMAVPVVSAAAAMILQYFRDGFFPYFLTPSASLMKAMLINCAGPRDKDPTLRGGYGVIYLDKVLAFPESNFRLLIAESISISENMILSSKFTIRRSNKLPLCITLSWDDPPVSSESELPVFADLDLLVMTPSKKLLKFDDNRITSKRIFIPEAESGQYEIKVLCPVLYKPNVIVNFSIVVTGQFKQSGFLKFDPIPMSRKQCDIGKTGYLCEQEVHLLPINKKMELPSRKYLHFMMTMPDLKSETNNNGNNNNSSLSNCLSISVTVDQLIGSNIQIEIATDQTHKFGGNLLHFERLKGQATEFRINHETSPPIKKGQAIYLSIYQATEKVNYVNVEASILSYEIAENEENNDKENKNNMTIDVSGKLKTLANFRYRKKIMSKASRLVTLHNVDYKPKKIDYELIRNKRVYKLAPSKRPLPTADYNTNDLSELNFFNPDFFFFSLIIVFVVGFFLLMYCSFRDSPNELKTNIDNNGELANTPLEDVPYESEIP</sequence>
<dbReference type="InterPro" id="IPR008979">
    <property type="entry name" value="Galactose-bd-like_sf"/>
</dbReference>
<evidence type="ECO:0000313" key="9">
    <source>
        <dbReference type="EMBL" id="KAK8866595.1"/>
    </source>
</evidence>
<evidence type="ECO:0000256" key="1">
    <source>
        <dbReference type="ARBA" id="ARBA00011073"/>
    </source>
</evidence>
<dbReference type="Gene3D" id="2.60.120.380">
    <property type="match status" value="1"/>
</dbReference>
<dbReference type="InterPro" id="IPR036852">
    <property type="entry name" value="Peptidase_S8/S53_dom_sf"/>
</dbReference>
<dbReference type="SUPFAM" id="SSF52743">
    <property type="entry name" value="Subtilisin-like"/>
    <property type="match status" value="1"/>
</dbReference>
<dbReference type="InterPro" id="IPR015500">
    <property type="entry name" value="Peptidase_S8_subtilisin-rel"/>
</dbReference>
<comment type="caution">
    <text evidence="9">The sequence shown here is derived from an EMBL/GenBank/DDBJ whole genome shotgun (WGS) entry which is preliminary data.</text>
</comment>
<dbReference type="Pfam" id="PF00082">
    <property type="entry name" value="Peptidase_S8"/>
    <property type="match status" value="1"/>
</dbReference>
<dbReference type="PROSITE" id="PS00137">
    <property type="entry name" value="SUBTILASE_HIS"/>
    <property type="match status" value="1"/>
</dbReference>
<keyword evidence="7" id="KW-1133">Transmembrane helix</keyword>
<keyword evidence="10" id="KW-1185">Reference proteome</keyword>
<feature type="active site" description="Charge relay system" evidence="5">
    <location>
        <position position="211"/>
    </location>
</feature>
<evidence type="ECO:0000313" key="10">
    <source>
        <dbReference type="Proteomes" id="UP001470230"/>
    </source>
</evidence>
<dbReference type="PROSITE" id="PS51892">
    <property type="entry name" value="SUBTILASE"/>
    <property type="match status" value="1"/>
</dbReference>
<dbReference type="InterPro" id="IPR034058">
    <property type="entry name" value="TagA/B/C/D_pept_dom"/>
</dbReference>
<comment type="similarity">
    <text evidence="1 5">Belongs to the peptidase S8 family.</text>
</comment>
<dbReference type="PANTHER" id="PTHR43399:SF4">
    <property type="entry name" value="CELL WALL-ASSOCIATED PROTEASE"/>
    <property type="match status" value="1"/>
</dbReference>
<dbReference type="SUPFAM" id="SSF49785">
    <property type="entry name" value="Galactose-binding domain-like"/>
    <property type="match status" value="1"/>
</dbReference>
<evidence type="ECO:0000256" key="6">
    <source>
        <dbReference type="SAM" id="MobiDB-lite"/>
    </source>
</evidence>
<evidence type="ECO:0000256" key="7">
    <source>
        <dbReference type="SAM" id="Phobius"/>
    </source>
</evidence>
<protein>
    <recommendedName>
        <fullName evidence="8">Peptidase S8/S53 domain-containing protein</fullName>
    </recommendedName>
</protein>
<organism evidence="9 10">
    <name type="scientific">Tritrichomonas musculus</name>
    <dbReference type="NCBI Taxonomy" id="1915356"/>
    <lineage>
        <taxon>Eukaryota</taxon>
        <taxon>Metamonada</taxon>
        <taxon>Parabasalia</taxon>
        <taxon>Tritrichomonadida</taxon>
        <taxon>Tritrichomonadidae</taxon>
        <taxon>Tritrichomonas</taxon>
    </lineage>
</organism>
<feature type="transmembrane region" description="Helical" evidence="7">
    <location>
        <begin position="1134"/>
        <end position="1155"/>
    </location>
</feature>
<evidence type="ECO:0000256" key="3">
    <source>
        <dbReference type="ARBA" id="ARBA00022801"/>
    </source>
</evidence>
<evidence type="ECO:0000256" key="2">
    <source>
        <dbReference type="ARBA" id="ARBA00022670"/>
    </source>
</evidence>
<keyword evidence="3 5" id="KW-0378">Hydrolase</keyword>
<reference evidence="9 10" key="1">
    <citation type="submission" date="2024-04" db="EMBL/GenBank/DDBJ databases">
        <title>Tritrichomonas musculus Genome.</title>
        <authorList>
            <person name="Alves-Ferreira E."/>
            <person name="Grigg M."/>
            <person name="Lorenzi H."/>
            <person name="Galac M."/>
        </authorList>
    </citation>
    <scope>NUCLEOTIDE SEQUENCE [LARGE SCALE GENOMIC DNA]</scope>
    <source>
        <strain evidence="9 10">EAF2021</strain>
    </source>
</reference>
<name>A0ABR2IPW1_9EUKA</name>
<evidence type="ECO:0000256" key="4">
    <source>
        <dbReference type="ARBA" id="ARBA00022825"/>
    </source>
</evidence>
<evidence type="ECO:0000259" key="8">
    <source>
        <dbReference type="Pfam" id="PF00082"/>
    </source>
</evidence>
<keyword evidence="7" id="KW-0812">Transmembrane</keyword>
<evidence type="ECO:0000256" key="5">
    <source>
        <dbReference type="PROSITE-ProRule" id="PRU01240"/>
    </source>
</evidence>
<dbReference type="PANTHER" id="PTHR43399">
    <property type="entry name" value="SUBTILISIN-RELATED"/>
    <property type="match status" value="1"/>
</dbReference>
<proteinExistence type="inferred from homology"/>
<feature type="active site" description="Charge relay system" evidence="5">
    <location>
        <position position="256"/>
    </location>
</feature>